<dbReference type="Proteomes" id="UP000799772">
    <property type="component" value="Unassembled WGS sequence"/>
</dbReference>
<feature type="compositionally biased region" description="Basic and acidic residues" evidence="1">
    <location>
        <begin position="198"/>
        <end position="208"/>
    </location>
</feature>
<evidence type="ECO:0000256" key="1">
    <source>
        <dbReference type="SAM" id="MobiDB-lite"/>
    </source>
</evidence>
<feature type="compositionally biased region" description="Basic and acidic residues" evidence="1">
    <location>
        <begin position="79"/>
        <end position="94"/>
    </location>
</feature>
<feature type="compositionally biased region" description="Gly residues" evidence="1">
    <location>
        <begin position="103"/>
        <end position="124"/>
    </location>
</feature>
<sequence length="243" mass="24783">MSSDGTKFTSSSERYDNPTQEGTGFVASDSLAAESMRDSSSGFASNDPNAGASGQAAYGATASNTDTSGATRLDPASDAQDRFDRQGGYDERSELNSARGTGKEGGVGPTYNVGGGDSYGSGGGQRDDTYSTSRSGADSYGADGSGNAGAAPSYVGANERAQDSEARGGPHGRNIQEGGFDDSAPNASFNQDIGGENDPGRYSERQFQKTDAQSGYDAGGSGPRQDQISGGNTYGELRNDQDA</sequence>
<dbReference type="AlphaFoldDB" id="A0A9P4IKC4"/>
<feature type="compositionally biased region" description="Low complexity" evidence="1">
    <location>
        <begin position="133"/>
        <end position="142"/>
    </location>
</feature>
<accession>A0A9P4IKC4</accession>
<feature type="compositionally biased region" description="Polar residues" evidence="1">
    <location>
        <begin position="61"/>
        <end position="70"/>
    </location>
</feature>
<comment type="caution">
    <text evidence="2">The sequence shown here is derived from an EMBL/GenBank/DDBJ whole genome shotgun (WGS) entry which is preliminary data.</text>
</comment>
<dbReference type="OrthoDB" id="5383057at2759"/>
<feature type="compositionally biased region" description="Polar residues" evidence="1">
    <location>
        <begin position="38"/>
        <end position="48"/>
    </location>
</feature>
<feature type="region of interest" description="Disordered" evidence="1">
    <location>
        <begin position="1"/>
        <end position="243"/>
    </location>
</feature>
<protein>
    <submittedName>
        <fullName evidence="2">Uncharacterized protein</fullName>
    </submittedName>
</protein>
<evidence type="ECO:0000313" key="3">
    <source>
        <dbReference type="Proteomes" id="UP000799772"/>
    </source>
</evidence>
<name>A0A9P4IKC4_9PEZI</name>
<keyword evidence="3" id="KW-1185">Reference proteome</keyword>
<proteinExistence type="predicted"/>
<organism evidence="2 3">
    <name type="scientific">Rhizodiscina lignyota</name>
    <dbReference type="NCBI Taxonomy" id="1504668"/>
    <lineage>
        <taxon>Eukaryota</taxon>
        <taxon>Fungi</taxon>
        <taxon>Dikarya</taxon>
        <taxon>Ascomycota</taxon>
        <taxon>Pezizomycotina</taxon>
        <taxon>Dothideomycetes</taxon>
        <taxon>Pleosporomycetidae</taxon>
        <taxon>Aulographales</taxon>
        <taxon>Rhizodiscinaceae</taxon>
        <taxon>Rhizodiscina</taxon>
    </lineage>
</organism>
<reference evidence="2" key="1">
    <citation type="journal article" date="2020" name="Stud. Mycol.">
        <title>101 Dothideomycetes genomes: a test case for predicting lifestyles and emergence of pathogens.</title>
        <authorList>
            <person name="Haridas S."/>
            <person name="Albert R."/>
            <person name="Binder M."/>
            <person name="Bloem J."/>
            <person name="Labutti K."/>
            <person name="Salamov A."/>
            <person name="Andreopoulos B."/>
            <person name="Baker S."/>
            <person name="Barry K."/>
            <person name="Bills G."/>
            <person name="Bluhm B."/>
            <person name="Cannon C."/>
            <person name="Castanera R."/>
            <person name="Culley D."/>
            <person name="Daum C."/>
            <person name="Ezra D."/>
            <person name="Gonzalez J."/>
            <person name="Henrissat B."/>
            <person name="Kuo A."/>
            <person name="Liang C."/>
            <person name="Lipzen A."/>
            <person name="Lutzoni F."/>
            <person name="Magnuson J."/>
            <person name="Mondo S."/>
            <person name="Nolan M."/>
            <person name="Ohm R."/>
            <person name="Pangilinan J."/>
            <person name="Park H.-J."/>
            <person name="Ramirez L."/>
            <person name="Alfaro M."/>
            <person name="Sun H."/>
            <person name="Tritt A."/>
            <person name="Yoshinaga Y."/>
            <person name="Zwiers L.-H."/>
            <person name="Turgeon B."/>
            <person name="Goodwin S."/>
            <person name="Spatafora J."/>
            <person name="Crous P."/>
            <person name="Grigoriev I."/>
        </authorList>
    </citation>
    <scope>NUCLEOTIDE SEQUENCE</scope>
    <source>
        <strain evidence="2">CBS 133067</strain>
    </source>
</reference>
<dbReference type="EMBL" id="ML978122">
    <property type="protein sequence ID" value="KAF2102734.1"/>
    <property type="molecule type" value="Genomic_DNA"/>
</dbReference>
<gene>
    <name evidence="2" type="ORF">NA57DRAFT_52288</name>
</gene>
<evidence type="ECO:0000313" key="2">
    <source>
        <dbReference type="EMBL" id="KAF2102734.1"/>
    </source>
</evidence>
<feature type="compositionally biased region" description="Polar residues" evidence="1">
    <location>
        <begin position="1"/>
        <end position="22"/>
    </location>
</feature>